<evidence type="ECO:0000313" key="3">
    <source>
        <dbReference type="Proteomes" id="UP000275048"/>
    </source>
</evidence>
<dbReference type="PANTHER" id="PTHR47691:SF3">
    <property type="entry name" value="HTH-TYPE TRANSCRIPTIONAL REGULATOR RV0890C-RELATED"/>
    <property type="match status" value="1"/>
</dbReference>
<dbReference type="GO" id="GO:0035556">
    <property type="term" value="P:intracellular signal transduction"/>
    <property type="evidence" value="ECO:0007669"/>
    <property type="project" value="InterPro"/>
</dbReference>
<comment type="caution">
    <text evidence="2">The sequence shown here is derived from an EMBL/GenBank/DDBJ whole genome shotgun (WGS) entry which is preliminary data.</text>
</comment>
<dbReference type="Gene3D" id="3.40.50.300">
    <property type="entry name" value="P-loop containing nucleotide triphosphate hydrolases"/>
    <property type="match status" value="1"/>
</dbReference>
<protein>
    <submittedName>
        <fullName evidence="2">Adenylate/guanylate cyclase domain-containing protein</fullName>
    </submittedName>
</protein>
<accession>A0A3M8AJG0</accession>
<feature type="domain" description="Guanylate cyclase" evidence="1">
    <location>
        <begin position="13"/>
        <end position="125"/>
    </location>
</feature>
<dbReference type="PRINTS" id="PR00364">
    <property type="entry name" value="DISEASERSIST"/>
</dbReference>
<dbReference type="PROSITE" id="PS50125">
    <property type="entry name" value="GUANYLATE_CYCLASE_2"/>
    <property type="match status" value="1"/>
</dbReference>
<gene>
    <name evidence="2" type="ORF">EDM22_04305</name>
</gene>
<dbReference type="RefSeq" id="WP_122935831.1">
    <property type="nucleotide sequence ID" value="NZ_JBHSNT010000060.1"/>
</dbReference>
<dbReference type="AlphaFoldDB" id="A0A3M8AJG0"/>
<dbReference type="SUPFAM" id="SSF48452">
    <property type="entry name" value="TPR-like"/>
    <property type="match status" value="1"/>
</dbReference>
<dbReference type="EMBL" id="RHHB01000004">
    <property type="protein sequence ID" value="RNB51263.1"/>
    <property type="molecule type" value="Genomic_DNA"/>
</dbReference>
<dbReference type="GO" id="GO:0009190">
    <property type="term" value="P:cyclic nucleotide biosynthetic process"/>
    <property type="evidence" value="ECO:0007669"/>
    <property type="project" value="InterPro"/>
</dbReference>
<reference evidence="2 3" key="1">
    <citation type="submission" date="2018-10" db="EMBL/GenBank/DDBJ databases">
        <title>Isolation, diversity and antibacterial activity of antinobacteria from the wheat rhizosphere soil.</title>
        <authorList>
            <person name="Sun T."/>
        </authorList>
    </citation>
    <scope>NUCLEOTIDE SEQUENCE [LARGE SCALE GENOMIC DNA]</scope>
    <source>
        <strain evidence="2 3">SJ-23</strain>
    </source>
</reference>
<dbReference type="InterPro" id="IPR027417">
    <property type="entry name" value="P-loop_NTPase"/>
</dbReference>
<dbReference type="InterPro" id="IPR029787">
    <property type="entry name" value="Nucleotide_cyclase"/>
</dbReference>
<sequence>MTTSSRLPTGTVTFLFTDVEASTRMVQAAGDAWPGLLSQHDRLLRDAITGNAGTVVKTEGDGFFAVFPSARDAVAAAADAQRSFASHVWPDGRRLTIRIGLHTGLGMLGGDDYVGIDVHRAARIAAAGHGGQVVLSETTAVLVERDLPAGLALRDLGAHRLKDLAQSETIFQLDIAGLDAEFPPLRTLDAVPNNLPLQVTSFVGRREDLARALSLLEASRVLTITGTGGTGKTRLALQVGAEVGGRFRDGVFFVDLSPTRDAALVASQVLKALGGAAASGRRPPRDALLERLGEREVLLILDNFEQVMAAAPLVAELVRVSPGSRFVVTSRGPLRITAEQEMPLEPLGVPERLDPESAAGFDAVALFIERAMAVRPDFALTPENASAVAELVRGLDGLPLAIELVASRVRLLPVPEILARLDLASLGSGSVDLPERQRTIEGAIAWSHDLLSAPVQGLFARLGVFAGGADLAQIERVCSDVDVDVLTGLAELVDQGLLRQVPGGPRARFRTLHVIREVALRRLSASGSADAVQRWHLEAFVEWAEEIAPHLLGADRKDWLDRFDADHDNVRSALDWASAHGEADLALRLASASWRFWQSRGHLLEGRRRLESALGLAGGAPANRARALEALAGVCWWQGEIDACVAPYREALRIQRELGDPAEIANALYNLALAESVVGPGTAGADDARRDVYALLDEAEEISRRRGDENGLGNVAWGRGIAISYFEDYAPAALEQWRSSIEHYRRAGNDFGTGWGMFEVANFAVRHDDHETARQYLAEGLELFARHRDVSAVVLLIALAAGLAQAMGDDSRAARLAGASRALRDASGTNVVDHGMNRLPDFTLGDPEHLTGELAAAYREGTEMDFDAAVAYTLGGAGPAGDPA</sequence>
<dbReference type="CDD" id="cd07302">
    <property type="entry name" value="CHD"/>
    <property type="match status" value="1"/>
</dbReference>
<dbReference type="InterPro" id="IPR049945">
    <property type="entry name" value="AAA_22"/>
</dbReference>
<dbReference type="Pfam" id="PF13401">
    <property type="entry name" value="AAA_22"/>
    <property type="match status" value="1"/>
</dbReference>
<dbReference type="Pfam" id="PF00211">
    <property type="entry name" value="Guanylate_cyc"/>
    <property type="match status" value="1"/>
</dbReference>
<dbReference type="GO" id="GO:0004016">
    <property type="term" value="F:adenylate cyclase activity"/>
    <property type="evidence" value="ECO:0007669"/>
    <property type="project" value="UniProtKB-ARBA"/>
</dbReference>
<evidence type="ECO:0000313" key="2">
    <source>
        <dbReference type="EMBL" id="RNB51263.1"/>
    </source>
</evidence>
<dbReference type="GO" id="GO:0016887">
    <property type="term" value="F:ATP hydrolysis activity"/>
    <property type="evidence" value="ECO:0007669"/>
    <property type="project" value="InterPro"/>
</dbReference>
<dbReference type="Proteomes" id="UP000275048">
    <property type="component" value="Unassembled WGS sequence"/>
</dbReference>
<proteinExistence type="predicted"/>
<dbReference type="InterPro" id="IPR001054">
    <property type="entry name" value="A/G_cyclase"/>
</dbReference>
<dbReference type="SUPFAM" id="SSF55073">
    <property type="entry name" value="Nucleotide cyclase"/>
    <property type="match status" value="1"/>
</dbReference>
<keyword evidence="3" id="KW-1185">Reference proteome</keyword>
<dbReference type="Gene3D" id="1.25.40.10">
    <property type="entry name" value="Tetratricopeptide repeat domain"/>
    <property type="match status" value="1"/>
</dbReference>
<dbReference type="PANTHER" id="PTHR47691">
    <property type="entry name" value="REGULATOR-RELATED"/>
    <property type="match status" value="1"/>
</dbReference>
<dbReference type="InterPro" id="IPR011990">
    <property type="entry name" value="TPR-like_helical_dom_sf"/>
</dbReference>
<evidence type="ECO:0000259" key="1">
    <source>
        <dbReference type="PROSITE" id="PS50125"/>
    </source>
</evidence>
<dbReference type="SUPFAM" id="SSF52540">
    <property type="entry name" value="P-loop containing nucleoside triphosphate hydrolases"/>
    <property type="match status" value="1"/>
</dbReference>
<dbReference type="OrthoDB" id="9812579at2"/>
<name>A0A3M8AJG0_9MICO</name>
<organism evidence="2 3">
    <name type="scientific">Agromyces tardus</name>
    <dbReference type="NCBI Taxonomy" id="2583849"/>
    <lineage>
        <taxon>Bacteria</taxon>
        <taxon>Bacillati</taxon>
        <taxon>Actinomycetota</taxon>
        <taxon>Actinomycetes</taxon>
        <taxon>Micrococcales</taxon>
        <taxon>Microbacteriaceae</taxon>
        <taxon>Agromyces</taxon>
    </lineage>
</organism>
<dbReference type="SMART" id="SM00044">
    <property type="entry name" value="CYCc"/>
    <property type="match status" value="1"/>
</dbReference>
<dbReference type="Gene3D" id="3.30.70.1230">
    <property type="entry name" value="Nucleotide cyclase"/>
    <property type="match status" value="1"/>
</dbReference>